<dbReference type="Pfam" id="PF22091">
    <property type="entry name" value="DUF6941"/>
    <property type="match status" value="1"/>
</dbReference>
<evidence type="ECO:0000313" key="1">
    <source>
        <dbReference type="EMBL" id="BBH19845.1"/>
    </source>
</evidence>
<organism evidence="1 2">
    <name type="scientific">Paenibacillus baekrokdamisoli</name>
    <dbReference type="NCBI Taxonomy" id="1712516"/>
    <lineage>
        <taxon>Bacteria</taxon>
        <taxon>Bacillati</taxon>
        <taxon>Bacillota</taxon>
        <taxon>Bacilli</taxon>
        <taxon>Bacillales</taxon>
        <taxon>Paenibacillaceae</taxon>
        <taxon>Paenibacillus</taxon>
    </lineage>
</organism>
<name>A0A3G9IUV4_9BACL</name>
<dbReference type="InterPro" id="IPR054221">
    <property type="entry name" value="DUF6941"/>
</dbReference>
<keyword evidence="2" id="KW-1185">Reference proteome</keyword>
<evidence type="ECO:0000313" key="2">
    <source>
        <dbReference type="Proteomes" id="UP000275368"/>
    </source>
</evidence>
<gene>
    <name evidence="1" type="ORF">Back11_11900</name>
</gene>
<reference evidence="1 2" key="1">
    <citation type="submission" date="2018-11" db="EMBL/GenBank/DDBJ databases">
        <title>Complete genome sequence of Paenibacillus baekrokdamisoli strain KCTC 33723.</title>
        <authorList>
            <person name="Kang S.W."/>
            <person name="Lee K.C."/>
            <person name="Kim K.K."/>
            <person name="Kim J.S."/>
            <person name="Kim D.S."/>
            <person name="Ko S.H."/>
            <person name="Yang S.H."/>
            <person name="Lee J.S."/>
        </authorList>
    </citation>
    <scope>NUCLEOTIDE SEQUENCE [LARGE SCALE GENOMIC DNA]</scope>
    <source>
        <strain evidence="1 2">KCTC 33723</strain>
    </source>
</reference>
<proteinExistence type="predicted"/>
<protein>
    <submittedName>
        <fullName evidence="1">Uncharacterized protein</fullName>
    </submittedName>
</protein>
<dbReference type="KEGG" id="pbk:Back11_11900"/>
<dbReference type="AlphaFoldDB" id="A0A3G9IUV4"/>
<dbReference type="OrthoDB" id="2968404at2"/>
<dbReference type="Proteomes" id="UP000275368">
    <property type="component" value="Chromosome"/>
</dbReference>
<dbReference type="EMBL" id="AP019308">
    <property type="protein sequence ID" value="BBH19845.1"/>
    <property type="molecule type" value="Genomic_DNA"/>
</dbReference>
<sequence length="141" mass="16068">MPRMFNFIYSESVQTEITPTGQKPIIIGPMMNFKPAFIPGNFSFAVTFSISGVTFNQDHKIQYLFFAPGENQPLIDSGEILVNVQISSDQERLPEYARGIQINMDFRNIIFRKEGDYESEIMFNGDSLGRFPIPVYGIEVI</sequence>
<accession>A0A3G9IUV4</accession>